<sequence length="131" mass="15088">MRKAADNLFLFIMHSVPIILFFFYPKSVPIEESIGKIKSSENIGAEPNPRLSQDWFDCRNQEVEQFQRSVFGRSINKTVASVLFVIHNDYTAKNAFFHFSSFCFVSRLSTYLLSILRMQSSHKSSTPSPLQ</sequence>
<dbReference type="AlphaFoldDB" id="A0A1G2L039"/>
<comment type="caution">
    <text evidence="2">The sequence shown here is derived from an EMBL/GenBank/DDBJ whole genome shotgun (WGS) entry which is preliminary data.</text>
</comment>
<keyword evidence="1" id="KW-0472">Membrane</keyword>
<keyword evidence="1" id="KW-0812">Transmembrane</keyword>
<evidence type="ECO:0000313" key="3">
    <source>
        <dbReference type="Proteomes" id="UP000177982"/>
    </source>
</evidence>
<feature type="transmembrane region" description="Helical" evidence="1">
    <location>
        <begin position="7"/>
        <end position="24"/>
    </location>
</feature>
<dbReference type="Proteomes" id="UP000177982">
    <property type="component" value="Unassembled WGS sequence"/>
</dbReference>
<gene>
    <name evidence="2" type="ORF">A2934_05090</name>
</gene>
<keyword evidence="1" id="KW-1133">Transmembrane helix</keyword>
<accession>A0A1G2L039</accession>
<reference evidence="2 3" key="1">
    <citation type="journal article" date="2016" name="Nat. Commun.">
        <title>Thousands of microbial genomes shed light on interconnected biogeochemical processes in an aquifer system.</title>
        <authorList>
            <person name="Anantharaman K."/>
            <person name="Brown C.T."/>
            <person name="Hug L.A."/>
            <person name="Sharon I."/>
            <person name="Castelle C.J."/>
            <person name="Probst A.J."/>
            <person name="Thomas B.C."/>
            <person name="Singh A."/>
            <person name="Wilkins M.J."/>
            <person name="Karaoz U."/>
            <person name="Brodie E.L."/>
            <person name="Williams K.H."/>
            <person name="Hubbard S.S."/>
            <person name="Banfield J.F."/>
        </authorList>
    </citation>
    <scope>NUCLEOTIDE SEQUENCE [LARGE SCALE GENOMIC DNA]</scope>
</reference>
<name>A0A1G2L039_9BACT</name>
<evidence type="ECO:0000313" key="2">
    <source>
        <dbReference type="EMBL" id="OHA05107.1"/>
    </source>
</evidence>
<proteinExistence type="predicted"/>
<protein>
    <submittedName>
        <fullName evidence="2">Uncharacterized protein</fullName>
    </submittedName>
</protein>
<dbReference type="EMBL" id="MHQO01000061">
    <property type="protein sequence ID" value="OHA05107.1"/>
    <property type="molecule type" value="Genomic_DNA"/>
</dbReference>
<evidence type="ECO:0000256" key="1">
    <source>
        <dbReference type="SAM" id="Phobius"/>
    </source>
</evidence>
<organism evidence="2 3">
    <name type="scientific">Candidatus Sungbacteria bacterium RIFCSPLOWO2_01_FULL_47_10</name>
    <dbReference type="NCBI Taxonomy" id="1802276"/>
    <lineage>
        <taxon>Bacteria</taxon>
        <taxon>Candidatus Sungiibacteriota</taxon>
    </lineage>
</organism>